<keyword evidence="7" id="KW-0418">Kinase</keyword>
<reference evidence="7" key="1">
    <citation type="submission" date="2020-07" db="EMBL/GenBank/DDBJ databases">
        <title>Ethylene signaling mediates host invasion by parasitic plants.</title>
        <authorList>
            <person name="Yoshida S."/>
        </authorList>
    </citation>
    <scope>NUCLEOTIDE SEQUENCE</scope>
    <source>
        <strain evidence="7">Okayama</strain>
    </source>
</reference>
<feature type="domain" description="Histidine kinase" evidence="5">
    <location>
        <begin position="58"/>
        <end position="327"/>
    </location>
</feature>
<dbReference type="SUPFAM" id="SSF47384">
    <property type="entry name" value="Homodimeric domain of signal transducing histidine kinase"/>
    <property type="match status" value="1"/>
</dbReference>
<keyword evidence="8" id="KW-1185">Reference proteome</keyword>
<dbReference type="OrthoDB" id="60033at2759"/>
<comment type="catalytic activity">
    <reaction evidence="1">
        <text>ATP + protein L-histidine = ADP + protein N-phospho-L-histidine.</text>
        <dbReference type="EC" id="2.7.13.3"/>
    </reaction>
</comment>
<dbReference type="InterPro" id="IPR036890">
    <property type="entry name" value="HATPase_C_sf"/>
</dbReference>
<dbReference type="InterPro" id="IPR036097">
    <property type="entry name" value="HisK_dim/P_sf"/>
</dbReference>
<dbReference type="InterPro" id="IPR003594">
    <property type="entry name" value="HATPase_dom"/>
</dbReference>
<sequence length="656" mass="73267">MLLVLVLAMVVVSVSAFVFLVIRYTRREMLLCAALVKQMDSTQQAERKSMNKSLAFASASHDIRASLAAITGLIYLCREDSKLDSNLSANLAQMDNCAMDLLGILNSVLDPSKIEAGKMQLEEEKFNVSQLLEDVVDMFSPIGMKKGVDVVLDPCDGSCLKFSLVRGDRVKLKQVLCNLLSNATKFTSDGHISVRAMVRKTSIENAIIASNRTSVLKYCLSRMCHKNKGNLSTSLEGLHTVQDQNSNSMEYMFEVDDTGKGIPKERQQSVFEDFVQVKETAHGQLGTGLGLGIVQSLVRLMGGEIKIMDKEQGEKGTCFRFNVFLTAYHPAEGDTDEQLSYMNDTDIHRHFGMHFRSLPPRSDASHVVLFLAGEERGKISKRLLRSLGVKVLVVKRTVDFFHALERIKQTIEDPTQINSSSEICVVDTLHKSPSHHSSDGLSSSDPKGELSSPILVVIDSNAAPVSELSPILASFRKEVQNVRCKFVWFENPVRRNEEPEDEKTMTRLCDHVLTRPLHGSHLYRVLCLLPEFGGVFQTNLNPIGKSQCQTVEVKTVQVPKNEGGQKPLNGKNILVVEDDITLCMLSTKLLSKLGATIHVCKNGKEALDLVSETLIYKMEGGLLFDYIFMDCRVSTTYYYNSFYFFKNYFKAKLRVI</sequence>
<dbReference type="PROSITE" id="PS50110">
    <property type="entry name" value="RESPONSE_REGULATORY"/>
    <property type="match status" value="1"/>
</dbReference>
<dbReference type="Gene3D" id="3.30.565.10">
    <property type="entry name" value="Histidine kinase-like ATPase, C-terminal domain"/>
    <property type="match status" value="1"/>
</dbReference>
<dbReference type="PANTHER" id="PTHR43719:SF50">
    <property type="entry name" value="HISTIDINE KINASE CKI1-LIKE ISOFORM X1"/>
    <property type="match status" value="1"/>
</dbReference>
<dbReference type="Pfam" id="PF02518">
    <property type="entry name" value="HATPase_c"/>
    <property type="match status" value="1"/>
</dbReference>
<evidence type="ECO:0000256" key="1">
    <source>
        <dbReference type="ARBA" id="ARBA00000085"/>
    </source>
</evidence>
<keyword evidence="7" id="KW-0808">Transferase</keyword>
<keyword evidence="3 4" id="KW-0597">Phosphoprotein</keyword>
<dbReference type="SUPFAM" id="SSF55874">
    <property type="entry name" value="ATPase domain of HSP90 chaperone/DNA topoisomerase II/histidine kinase"/>
    <property type="match status" value="1"/>
</dbReference>
<dbReference type="PRINTS" id="PR00344">
    <property type="entry name" value="BCTRLSENSOR"/>
</dbReference>
<accession>A0A830B037</accession>
<dbReference type="EC" id="2.7.13.3" evidence="2"/>
<evidence type="ECO:0000313" key="7">
    <source>
        <dbReference type="EMBL" id="GFP80347.1"/>
    </source>
</evidence>
<dbReference type="InterPro" id="IPR005467">
    <property type="entry name" value="His_kinase_dom"/>
</dbReference>
<evidence type="ECO:0000256" key="2">
    <source>
        <dbReference type="ARBA" id="ARBA00012438"/>
    </source>
</evidence>
<feature type="domain" description="Response regulatory" evidence="6">
    <location>
        <begin position="572"/>
        <end position="656"/>
    </location>
</feature>
<dbReference type="SUPFAM" id="SSF52172">
    <property type="entry name" value="CheY-like"/>
    <property type="match status" value="1"/>
</dbReference>
<organism evidence="7 8">
    <name type="scientific">Phtheirospermum japonicum</name>
    <dbReference type="NCBI Taxonomy" id="374723"/>
    <lineage>
        <taxon>Eukaryota</taxon>
        <taxon>Viridiplantae</taxon>
        <taxon>Streptophyta</taxon>
        <taxon>Embryophyta</taxon>
        <taxon>Tracheophyta</taxon>
        <taxon>Spermatophyta</taxon>
        <taxon>Magnoliopsida</taxon>
        <taxon>eudicotyledons</taxon>
        <taxon>Gunneridae</taxon>
        <taxon>Pentapetalae</taxon>
        <taxon>asterids</taxon>
        <taxon>lamiids</taxon>
        <taxon>Lamiales</taxon>
        <taxon>Orobanchaceae</taxon>
        <taxon>Orobanchaceae incertae sedis</taxon>
        <taxon>Phtheirospermum</taxon>
    </lineage>
</organism>
<name>A0A830B037_9LAMI</name>
<feature type="modified residue" description="4-aspartylphosphate" evidence="4">
    <location>
        <position position="630"/>
    </location>
</feature>
<dbReference type="SMART" id="SM00387">
    <property type="entry name" value="HATPase_c"/>
    <property type="match status" value="1"/>
</dbReference>
<protein>
    <recommendedName>
        <fullName evidence="2">histidine kinase</fullName>
        <ecNumber evidence="2">2.7.13.3</ecNumber>
    </recommendedName>
</protein>
<comment type="caution">
    <text evidence="7">The sequence shown here is derived from an EMBL/GenBank/DDBJ whole genome shotgun (WGS) entry which is preliminary data.</text>
</comment>
<dbReference type="SMART" id="SM00388">
    <property type="entry name" value="HisKA"/>
    <property type="match status" value="1"/>
</dbReference>
<proteinExistence type="predicted"/>
<dbReference type="GO" id="GO:0000155">
    <property type="term" value="F:phosphorelay sensor kinase activity"/>
    <property type="evidence" value="ECO:0007669"/>
    <property type="project" value="InterPro"/>
</dbReference>
<dbReference type="PANTHER" id="PTHR43719">
    <property type="entry name" value="TWO-COMPONENT HISTIDINE KINASE"/>
    <property type="match status" value="1"/>
</dbReference>
<dbReference type="AlphaFoldDB" id="A0A830B037"/>
<dbReference type="CDD" id="cd00082">
    <property type="entry name" value="HisKA"/>
    <property type="match status" value="1"/>
</dbReference>
<dbReference type="InterPro" id="IPR003661">
    <property type="entry name" value="HisK_dim/P_dom"/>
</dbReference>
<gene>
    <name evidence="7" type="ORF">PHJA_000178100</name>
</gene>
<evidence type="ECO:0000259" key="6">
    <source>
        <dbReference type="PROSITE" id="PS50110"/>
    </source>
</evidence>
<evidence type="ECO:0000313" key="8">
    <source>
        <dbReference type="Proteomes" id="UP000653305"/>
    </source>
</evidence>
<dbReference type="EMBL" id="BMAC01000018">
    <property type="protein sequence ID" value="GFP80347.1"/>
    <property type="molecule type" value="Genomic_DNA"/>
</dbReference>
<dbReference type="Proteomes" id="UP000653305">
    <property type="component" value="Unassembled WGS sequence"/>
</dbReference>
<evidence type="ECO:0000259" key="5">
    <source>
        <dbReference type="PROSITE" id="PS50109"/>
    </source>
</evidence>
<evidence type="ECO:0000256" key="4">
    <source>
        <dbReference type="PROSITE-ProRule" id="PRU00169"/>
    </source>
</evidence>
<dbReference type="InterPro" id="IPR001789">
    <property type="entry name" value="Sig_transdc_resp-reg_receiver"/>
</dbReference>
<dbReference type="InterPro" id="IPR050956">
    <property type="entry name" value="2C_system_His_kinase"/>
</dbReference>
<dbReference type="InterPro" id="IPR011006">
    <property type="entry name" value="CheY-like_superfamily"/>
</dbReference>
<dbReference type="PROSITE" id="PS50109">
    <property type="entry name" value="HIS_KIN"/>
    <property type="match status" value="1"/>
</dbReference>
<dbReference type="Gene3D" id="1.10.287.130">
    <property type="match status" value="1"/>
</dbReference>
<dbReference type="InterPro" id="IPR004358">
    <property type="entry name" value="Sig_transdc_His_kin-like_C"/>
</dbReference>
<dbReference type="Gene3D" id="3.40.50.2300">
    <property type="match status" value="1"/>
</dbReference>
<dbReference type="Pfam" id="PF00512">
    <property type="entry name" value="HisKA"/>
    <property type="match status" value="1"/>
</dbReference>
<evidence type="ECO:0000256" key="3">
    <source>
        <dbReference type="ARBA" id="ARBA00022553"/>
    </source>
</evidence>